<dbReference type="Gene3D" id="3.40.33.10">
    <property type="entry name" value="CAP"/>
    <property type="match status" value="1"/>
</dbReference>
<evidence type="ECO:0000256" key="2">
    <source>
        <dbReference type="SAM" id="SignalP"/>
    </source>
</evidence>
<feature type="region of interest" description="Disordered" evidence="1">
    <location>
        <begin position="20"/>
        <end position="47"/>
    </location>
</feature>
<dbReference type="RefSeq" id="XP_002288372.1">
    <property type="nucleotide sequence ID" value="XM_002288336.1"/>
</dbReference>
<keyword evidence="2" id="KW-0732">Signal</keyword>
<name>B8BY17_THAPS</name>
<dbReference type="PANTHER" id="PTHR10334">
    <property type="entry name" value="CYSTEINE-RICH SECRETORY PROTEIN-RELATED"/>
    <property type="match status" value="1"/>
</dbReference>
<feature type="region of interest" description="Disordered" evidence="1">
    <location>
        <begin position="237"/>
        <end position="278"/>
    </location>
</feature>
<reference evidence="4 5" key="1">
    <citation type="journal article" date="2004" name="Science">
        <title>The genome of the diatom Thalassiosira pseudonana: ecology, evolution, and metabolism.</title>
        <authorList>
            <person name="Armbrust E.V."/>
            <person name="Berges J.A."/>
            <person name="Bowler C."/>
            <person name="Green B.R."/>
            <person name="Martinez D."/>
            <person name="Putnam N.H."/>
            <person name="Zhou S."/>
            <person name="Allen A.E."/>
            <person name="Apt K.E."/>
            <person name="Bechner M."/>
            <person name="Brzezinski M.A."/>
            <person name="Chaal B.K."/>
            <person name="Chiovitti A."/>
            <person name="Davis A.K."/>
            <person name="Demarest M.S."/>
            <person name="Detter J.C."/>
            <person name="Glavina T."/>
            <person name="Goodstein D."/>
            <person name="Hadi M.Z."/>
            <person name="Hellsten U."/>
            <person name="Hildebrand M."/>
            <person name="Jenkins B.D."/>
            <person name="Jurka J."/>
            <person name="Kapitonov V.V."/>
            <person name="Kroger N."/>
            <person name="Lau W.W."/>
            <person name="Lane T.W."/>
            <person name="Larimer F.W."/>
            <person name="Lippmeier J.C."/>
            <person name="Lucas S."/>
            <person name="Medina M."/>
            <person name="Montsant A."/>
            <person name="Obornik M."/>
            <person name="Parker M.S."/>
            <person name="Palenik B."/>
            <person name="Pazour G.J."/>
            <person name="Richardson P.M."/>
            <person name="Rynearson T.A."/>
            <person name="Saito M.A."/>
            <person name="Schwartz D.C."/>
            <person name="Thamatrakoln K."/>
            <person name="Valentin K."/>
            <person name="Vardi A."/>
            <person name="Wilkerson F.P."/>
            <person name="Rokhsar D.S."/>
        </authorList>
    </citation>
    <scope>NUCLEOTIDE SEQUENCE [LARGE SCALE GENOMIC DNA]</scope>
    <source>
        <strain evidence="4 5">CCMP1335</strain>
    </source>
</reference>
<protein>
    <recommendedName>
        <fullName evidence="3">SCP domain-containing protein</fullName>
    </recommendedName>
</protein>
<evidence type="ECO:0000256" key="1">
    <source>
        <dbReference type="SAM" id="MobiDB-lite"/>
    </source>
</evidence>
<dbReference type="EMBL" id="CM000640">
    <property type="protein sequence ID" value="EED93808.1"/>
    <property type="molecule type" value="Genomic_DNA"/>
</dbReference>
<dbReference type="eggNOG" id="ENOG502T21H">
    <property type="taxonomic scope" value="Eukaryota"/>
</dbReference>
<dbReference type="InterPro" id="IPR001283">
    <property type="entry name" value="CRISP-related"/>
</dbReference>
<dbReference type="OMA" id="WHERYNL"/>
<dbReference type="GO" id="GO:0005615">
    <property type="term" value="C:extracellular space"/>
    <property type="evidence" value="ECO:0000318"/>
    <property type="project" value="GO_Central"/>
</dbReference>
<evidence type="ECO:0000313" key="4">
    <source>
        <dbReference type="EMBL" id="EED93808.1"/>
    </source>
</evidence>
<proteinExistence type="predicted"/>
<dbReference type="InterPro" id="IPR014044">
    <property type="entry name" value="CAP_dom"/>
</dbReference>
<evidence type="ECO:0000259" key="3">
    <source>
        <dbReference type="SMART" id="SM00198"/>
    </source>
</evidence>
<feature type="domain" description="SCP" evidence="3">
    <location>
        <begin position="439"/>
        <end position="581"/>
    </location>
</feature>
<gene>
    <name evidence="4" type="ORF">THAPSDRAFT_21795</name>
</gene>
<dbReference type="InParanoid" id="B8BY17"/>
<dbReference type="Proteomes" id="UP000001449">
    <property type="component" value="Chromosome 3"/>
</dbReference>
<evidence type="ECO:0000313" key="5">
    <source>
        <dbReference type="Proteomes" id="UP000001449"/>
    </source>
</evidence>
<sequence length="613" mass="67874">MRRTRQHALLGALILCSSSSATTRDEPNSGAVRRRADAPNEEAPVGDDAAAVVSGVIDVGNGIETVVDLDVDERRSRRLQSDPSSHLLSKNQLPALQCTSSQQPFQLNFQTDSFGRETSWFLQNTSTQKYLGYGPPDSVRYGDLTIYSFQYCLDVGTSYTLAMEDNFGDGMCCERGYGAYEFSIGGAVVYSSDFQKTFNDHVEHVFTVGQQVYTPMPSRTPTPLPTTEAPAVNVVAGSPTMKPTTQKPTNAPVPLPSSFPTSSPSLRPTKPPTSKPTPSYDGEVIDCILSSVSYAVSLLFLLTTTHNNHILSTSTYPVLNPSNGCYGGDIKVKVEVRADEFSNDTSWEIIDHDTGVLYLRQKGNSFKQYEYKYKERCIPPGLYNFTIWDVYGDGICCRYGNGYFKISANGKHILSGGSFNDNVTEVLNIGFEPDGYMSQREVDYLVAHNTRRKDWHERYNLTYVPMQYSPALAKTAQAWADELLYACGVVGIEHEDFNPYGENLAKNVGRNGWGQLYPADNIVGRWVDFEIGLPYPSNGHLTQALWRASTYLGCGESAKEYRGGMCRVQVCRYGRAGNCDMKAFNATTGQNWLIPMLSNYTRCGPNCPQEGCF</sequence>
<feature type="chain" id="PRO_5002869451" description="SCP domain-containing protein" evidence="2">
    <location>
        <begin position="22"/>
        <end position="613"/>
    </location>
</feature>
<dbReference type="KEGG" id="tps:THAPSDRAFT_21795"/>
<dbReference type="GeneID" id="7451692"/>
<organism evidence="4 5">
    <name type="scientific">Thalassiosira pseudonana</name>
    <name type="common">Marine diatom</name>
    <name type="synonym">Cyclotella nana</name>
    <dbReference type="NCBI Taxonomy" id="35128"/>
    <lineage>
        <taxon>Eukaryota</taxon>
        <taxon>Sar</taxon>
        <taxon>Stramenopiles</taxon>
        <taxon>Ochrophyta</taxon>
        <taxon>Bacillariophyta</taxon>
        <taxon>Coscinodiscophyceae</taxon>
        <taxon>Thalassiosirophycidae</taxon>
        <taxon>Thalassiosirales</taxon>
        <taxon>Thalassiosiraceae</taxon>
        <taxon>Thalassiosira</taxon>
    </lineage>
</organism>
<accession>B8BY17</accession>
<dbReference type="FunFam" id="3.40.33.10:FF:000029">
    <property type="entry name" value="Predicted protein"/>
    <property type="match status" value="1"/>
</dbReference>
<dbReference type="SMART" id="SM00198">
    <property type="entry name" value="SCP"/>
    <property type="match status" value="1"/>
</dbReference>
<dbReference type="PaxDb" id="35128-Thaps21795"/>
<reference evidence="4 5" key="2">
    <citation type="journal article" date="2008" name="Nature">
        <title>The Phaeodactylum genome reveals the evolutionary history of diatom genomes.</title>
        <authorList>
            <person name="Bowler C."/>
            <person name="Allen A.E."/>
            <person name="Badger J.H."/>
            <person name="Grimwood J."/>
            <person name="Jabbari K."/>
            <person name="Kuo A."/>
            <person name="Maheswari U."/>
            <person name="Martens C."/>
            <person name="Maumus F."/>
            <person name="Otillar R.P."/>
            <person name="Rayko E."/>
            <person name="Salamov A."/>
            <person name="Vandepoele K."/>
            <person name="Beszteri B."/>
            <person name="Gruber A."/>
            <person name="Heijde M."/>
            <person name="Katinka M."/>
            <person name="Mock T."/>
            <person name="Valentin K."/>
            <person name="Verret F."/>
            <person name="Berges J.A."/>
            <person name="Brownlee C."/>
            <person name="Cadoret J.P."/>
            <person name="Chiovitti A."/>
            <person name="Choi C.J."/>
            <person name="Coesel S."/>
            <person name="De Martino A."/>
            <person name="Detter J.C."/>
            <person name="Durkin C."/>
            <person name="Falciatore A."/>
            <person name="Fournet J."/>
            <person name="Haruta M."/>
            <person name="Huysman M.J."/>
            <person name="Jenkins B.D."/>
            <person name="Jiroutova K."/>
            <person name="Jorgensen R.E."/>
            <person name="Joubert Y."/>
            <person name="Kaplan A."/>
            <person name="Kroger N."/>
            <person name="Kroth P.G."/>
            <person name="La Roche J."/>
            <person name="Lindquist E."/>
            <person name="Lommer M."/>
            <person name="Martin-Jezequel V."/>
            <person name="Lopez P.J."/>
            <person name="Lucas S."/>
            <person name="Mangogna M."/>
            <person name="McGinnis K."/>
            <person name="Medlin L.K."/>
            <person name="Montsant A."/>
            <person name="Oudot-Le Secq M.P."/>
            <person name="Napoli C."/>
            <person name="Obornik M."/>
            <person name="Parker M.S."/>
            <person name="Petit J.L."/>
            <person name="Porcel B.M."/>
            <person name="Poulsen N."/>
            <person name="Robison M."/>
            <person name="Rychlewski L."/>
            <person name="Rynearson T.A."/>
            <person name="Schmutz J."/>
            <person name="Shapiro H."/>
            <person name="Siaut M."/>
            <person name="Stanley M."/>
            <person name="Sussman M.R."/>
            <person name="Taylor A.R."/>
            <person name="Vardi A."/>
            <person name="von Dassow P."/>
            <person name="Vyverman W."/>
            <person name="Willis A."/>
            <person name="Wyrwicz L.S."/>
            <person name="Rokhsar D.S."/>
            <person name="Weissenbach J."/>
            <person name="Armbrust E.V."/>
            <person name="Green B.R."/>
            <person name="Van de Peer Y."/>
            <person name="Grigoriev I.V."/>
        </authorList>
    </citation>
    <scope>NUCLEOTIDE SEQUENCE [LARGE SCALE GENOMIC DNA]</scope>
    <source>
        <strain evidence="4 5">CCMP1335</strain>
    </source>
</reference>
<dbReference type="Pfam" id="PF00188">
    <property type="entry name" value="CAP"/>
    <property type="match status" value="1"/>
</dbReference>
<dbReference type="InterPro" id="IPR035940">
    <property type="entry name" value="CAP_sf"/>
</dbReference>
<feature type="signal peptide" evidence="2">
    <location>
        <begin position="1"/>
        <end position="21"/>
    </location>
</feature>
<dbReference type="AlphaFoldDB" id="B8BY17"/>
<feature type="compositionally biased region" description="Low complexity" evidence="1">
    <location>
        <begin position="258"/>
        <end position="268"/>
    </location>
</feature>
<dbReference type="HOGENOM" id="CLU_030930_0_0_1"/>
<dbReference type="SUPFAM" id="SSF55797">
    <property type="entry name" value="PR-1-like"/>
    <property type="match status" value="1"/>
</dbReference>
<keyword evidence="5" id="KW-1185">Reference proteome</keyword>